<dbReference type="Proteomes" id="UP000612055">
    <property type="component" value="Unassembled WGS sequence"/>
</dbReference>
<feature type="region of interest" description="Disordered" evidence="1">
    <location>
        <begin position="162"/>
        <end position="190"/>
    </location>
</feature>
<comment type="caution">
    <text evidence="2">The sequence shown here is derived from an EMBL/GenBank/DDBJ whole genome shotgun (WGS) entry which is preliminary data.</text>
</comment>
<evidence type="ECO:0000256" key="1">
    <source>
        <dbReference type="SAM" id="MobiDB-lite"/>
    </source>
</evidence>
<gene>
    <name evidence="2" type="ORF">HYH03_010586</name>
</gene>
<evidence type="ECO:0000313" key="2">
    <source>
        <dbReference type="EMBL" id="KAG2491144.1"/>
    </source>
</evidence>
<feature type="compositionally biased region" description="Gly residues" evidence="1">
    <location>
        <begin position="168"/>
        <end position="187"/>
    </location>
</feature>
<dbReference type="EMBL" id="JAEHOE010000056">
    <property type="protein sequence ID" value="KAG2491144.1"/>
    <property type="molecule type" value="Genomic_DNA"/>
</dbReference>
<evidence type="ECO:0000313" key="3">
    <source>
        <dbReference type="Proteomes" id="UP000612055"/>
    </source>
</evidence>
<sequence>MMLSLLEAGPRPAAAGALAVLLQRATLGSSSLPQRQSSSLPRALSSLVDACGPSTLHEGTLPPSSEEPCCSNACSSSQTVGAVSGPRAGVTSRLSALWGPLSERLRGGSDQQRRGIATSSAAAEKFQSNLTRHHKSKLANRDNLQRWNESGRDVRVGAEILREAGAAGRPGGPRGGGRGGRRGGGGAPTASELHAEMKDMVSGVRDLHELQVVLREVGSDLDAALVCTAAARLPRLRQATPAASAPAALARRISETLLQLLQERVEGATLTQLAAALQGLAEAGAAPSAALIEALCARLEARGPRGSSAILEAHPRTVSAFLLAAAKLKHARAQAGAGAGAAAAAAGAAAEGDVLAARLWPGLVAAAEVKLLRALGEEPEAGGAAPVGSGDGAEPEVDDSMPQSSLRAIAKALALASEPHPGAWAATARLTARHAAELQPAIAAAVLRSYALAGGARLDGGREGLVGAVWAALQPQLADMEPAALLDLTFAAARLAADAAAADGTASSMLRPLADALAPRVPALTCAEVAMLATGLAQALGPAGPGSGPGGPRPFGALPRLLGDLLVLRGPGQFGSRNFASVALALGLVGGVDARVWARIADAVLPHVPKMDGPTLSRLSGAFTAAAATAAGAADAPAAAAGSAAAIAPPPALVAAVHERVAVLLAEGGEGVGGGRDAVHLFRNLTEWPEPEGGSGAVKALADRLAAAGGGGKEALAAAAPLLRERLVAAVRKAGLDGHPVAGLVGAA</sequence>
<keyword evidence="3" id="KW-1185">Reference proteome</keyword>
<reference evidence="2" key="1">
    <citation type="journal article" date="2020" name="bioRxiv">
        <title>Comparative genomics of Chlamydomonas.</title>
        <authorList>
            <person name="Craig R.J."/>
            <person name="Hasan A.R."/>
            <person name="Ness R.W."/>
            <person name="Keightley P.D."/>
        </authorList>
    </citation>
    <scope>NUCLEOTIDE SEQUENCE</scope>
    <source>
        <strain evidence="2">CCAP 11/70</strain>
    </source>
</reference>
<accession>A0A835XWK7</accession>
<name>A0A835XWK7_9CHLO</name>
<feature type="region of interest" description="Disordered" evidence="1">
    <location>
        <begin position="380"/>
        <end position="401"/>
    </location>
</feature>
<organism evidence="2 3">
    <name type="scientific">Edaphochlamys debaryana</name>
    <dbReference type="NCBI Taxonomy" id="47281"/>
    <lineage>
        <taxon>Eukaryota</taxon>
        <taxon>Viridiplantae</taxon>
        <taxon>Chlorophyta</taxon>
        <taxon>core chlorophytes</taxon>
        <taxon>Chlorophyceae</taxon>
        <taxon>CS clade</taxon>
        <taxon>Chlamydomonadales</taxon>
        <taxon>Chlamydomonadales incertae sedis</taxon>
        <taxon>Edaphochlamys</taxon>
    </lineage>
</organism>
<proteinExistence type="predicted"/>
<dbReference type="OrthoDB" id="549195at2759"/>
<dbReference type="AlphaFoldDB" id="A0A835XWK7"/>
<protein>
    <submittedName>
        <fullName evidence="2">Uncharacterized protein</fullName>
    </submittedName>
</protein>